<evidence type="ECO:0000313" key="2">
    <source>
        <dbReference type="Proteomes" id="UP000273054"/>
    </source>
</evidence>
<dbReference type="Proteomes" id="UP000273054">
    <property type="component" value="Segment"/>
</dbReference>
<proteinExistence type="predicted"/>
<sequence>MEGLDIASMLEDTSLTVFYPEGELGCAVVISHEEEVIDVDCMSKEAFLHRWGKKVNSDMIGPNSYLVKYKWIRQGTESLRVEDVRVLVLHP</sequence>
<reference evidence="1" key="1">
    <citation type="submission" date="2018-03" db="EMBL/GenBank/DDBJ databases">
        <authorList>
            <consortium name="Urmite Genomes"/>
        </authorList>
    </citation>
    <scope>NUCLEOTIDE SEQUENCE [LARGE SCALE GENOMIC DNA]</scope>
    <source>
        <strain evidence="1">IHUMI-27.7</strain>
    </source>
</reference>
<dbReference type="EMBL" id="LT994651">
    <property type="protein sequence ID" value="SPN79064.1"/>
    <property type="molecule type" value="Genomic_DNA"/>
</dbReference>
<accession>A0A2R8FDI3</accession>
<evidence type="ECO:0000313" key="1">
    <source>
        <dbReference type="EMBL" id="SPN79064.1"/>
    </source>
</evidence>
<name>A0A2R8FDI3_9VIRU</name>
<keyword evidence="2" id="KW-1185">Reference proteome</keyword>
<protein>
    <submittedName>
        <fullName evidence="1">Uncharacterized protein</fullName>
    </submittedName>
</protein>
<organism evidence="1">
    <name type="scientific">Brazilian cedratvirus IHUMI</name>
    <dbReference type="NCBI Taxonomy" id="2126980"/>
    <lineage>
        <taxon>Viruses</taxon>
        <taxon>Pithoviruses</taxon>
        <taxon>Orthocedratvirinae</taxon>
        <taxon>Alphacedratvirus</taxon>
        <taxon>Alphacedratvirus brasiliense</taxon>
    </lineage>
</organism>
<gene>
    <name evidence="1" type="ORF">BRZCDTV_138</name>
</gene>